<protein>
    <recommendedName>
        <fullName evidence="6">Non-reducing end beta-L-arabinofuranosidase</fullName>
    </recommendedName>
</protein>
<feature type="domain" description="Non-reducing end beta-L-arabinofuranosidase-like GH127 middle" evidence="2">
    <location>
        <begin position="446"/>
        <end position="507"/>
    </location>
</feature>
<evidence type="ECO:0000313" key="4">
    <source>
        <dbReference type="EMBL" id="KAK4550396.1"/>
    </source>
</evidence>
<dbReference type="InterPro" id="IPR049174">
    <property type="entry name" value="Beta-AFase-like"/>
</dbReference>
<organism evidence="4 5">
    <name type="scientific">Oleoguttula mirabilis</name>
    <dbReference type="NCBI Taxonomy" id="1507867"/>
    <lineage>
        <taxon>Eukaryota</taxon>
        <taxon>Fungi</taxon>
        <taxon>Dikarya</taxon>
        <taxon>Ascomycota</taxon>
        <taxon>Pezizomycotina</taxon>
        <taxon>Dothideomycetes</taxon>
        <taxon>Dothideomycetidae</taxon>
        <taxon>Mycosphaerellales</taxon>
        <taxon>Teratosphaeriaceae</taxon>
        <taxon>Oleoguttula</taxon>
    </lineage>
</organism>
<evidence type="ECO:0000259" key="3">
    <source>
        <dbReference type="Pfam" id="PF20737"/>
    </source>
</evidence>
<gene>
    <name evidence="4" type="ORF">LTR36_003363</name>
</gene>
<dbReference type="InterPro" id="IPR008928">
    <property type="entry name" value="6-hairpin_glycosidase_sf"/>
</dbReference>
<evidence type="ECO:0000259" key="2">
    <source>
        <dbReference type="Pfam" id="PF20736"/>
    </source>
</evidence>
<reference evidence="4 5" key="1">
    <citation type="submission" date="2021-11" db="EMBL/GenBank/DDBJ databases">
        <title>Black yeast isolated from Biological Soil Crust.</title>
        <authorList>
            <person name="Kurbessoian T."/>
        </authorList>
    </citation>
    <scope>NUCLEOTIDE SEQUENCE [LARGE SCALE GENOMIC DNA]</scope>
    <source>
        <strain evidence="4 5">CCFEE 5522</strain>
    </source>
</reference>
<evidence type="ECO:0000313" key="5">
    <source>
        <dbReference type="Proteomes" id="UP001324427"/>
    </source>
</evidence>
<accession>A0AAV9JXK6</accession>
<dbReference type="Pfam" id="PF20737">
    <property type="entry name" value="Glyco_hydro127C"/>
    <property type="match status" value="1"/>
</dbReference>
<dbReference type="PANTHER" id="PTHR43465:SF2">
    <property type="entry name" value="DUF1680 DOMAIN PROTEIN (AFU_ORTHOLOGUE AFUA_1G08910)"/>
    <property type="match status" value="1"/>
</dbReference>
<sequence>MENPQSSYTHTAFPSASFWGRRRDVVRTVTLPFQLDMLKKTGRYDAFKLKWHPSYSDPPNVWPVPNHLFWDSDVAKWIEGACYFLREHEEPDIRAAIHELVEMIRGAQQEDGYLNIHFTVVEPGKRFSNLRDKHELYNAGHLIEAALAHHACFRTDGLLEPILKYVDLLIRTFGSGSEQKHGYPGHPEIELALLRLYRVTQDERHLQLAEYFLSERGNPKGVDGQHFYAAEKEARGEREGEWPVYYPRDDAPYRYSQAHLPITEQPTVEGHAVRAMYLLTAVADLCALVPTGEAKTTYVDSLHRLWSNMVGKKMYLTGGIGAIARWEGFGINYFLPQSTDEGGCYAETCAAIGVVLLAERLLQIELDAKFADVMELCLYNAVLTGMSHDGKAFTYTNQLASSDLELSERKDWFQCACCPPNVSRLFGYLGGFVWTHKTVEPNQVELDIHLYTAASITVPVGDSKVTVRQETDWPSSGKVTFSVEMPSEVEVALRLRIPGWATEWTLEPELADPVVEHGYLTVPPPWVRSHPRFSLEIPMAARLVAPHPYTNQAVAAVARGPIVYCVEDADNTWVTDHFKSVIFDTSVSLQEVKRTDIFADETIIGVCAVDAASFLHVPESSDAWYGTPSDSLQANKKESLNFIPYYARANRGGKGMMRVGIRVQLG</sequence>
<evidence type="ECO:0000259" key="1">
    <source>
        <dbReference type="Pfam" id="PF07944"/>
    </source>
</evidence>
<dbReference type="Pfam" id="PF20736">
    <property type="entry name" value="Glyco_hydro127M"/>
    <property type="match status" value="1"/>
</dbReference>
<keyword evidence="5" id="KW-1185">Reference proteome</keyword>
<dbReference type="InterPro" id="IPR049046">
    <property type="entry name" value="Beta-AFase-like_GH127_middle"/>
</dbReference>
<dbReference type="AlphaFoldDB" id="A0AAV9JXK6"/>
<dbReference type="Pfam" id="PF07944">
    <property type="entry name" value="Beta-AFase-like_GH127_cat"/>
    <property type="match status" value="1"/>
</dbReference>
<feature type="domain" description="Non-reducing end beta-L-arabinofuranosidase-like GH127 catalytic" evidence="1">
    <location>
        <begin position="16"/>
        <end position="429"/>
    </location>
</feature>
<dbReference type="EMBL" id="JAVFHQ010000002">
    <property type="protein sequence ID" value="KAK4550396.1"/>
    <property type="molecule type" value="Genomic_DNA"/>
</dbReference>
<feature type="domain" description="Non-reducing end beta-L-arabinofuranosidase-like GH127 C-terminal" evidence="3">
    <location>
        <begin position="545"/>
        <end position="659"/>
    </location>
</feature>
<dbReference type="GO" id="GO:0005975">
    <property type="term" value="P:carbohydrate metabolic process"/>
    <property type="evidence" value="ECO:0007669"/>
    <property type="project" value="InterPro"/>
</dbReference>
<dbReference type="PANTHER" id="PTHR43465">
    <property type="entry name" value="DUF1680 DOMAIN PROTEIN (AFU_ORTHOLOGUE AFUA_1G08910)"/>
    <property type="match status" value="1"/>
</dbReference>
<dbReference type="Proteomes" id="UP001324427">
    <property type="component" value="Unassembled WGS sequence"/>
</dbReference>
<evidence type="ECO:0008006" key="6">
    <source>
        <dbReference type="Google" id="ProtNLM"/>
    </source>
</evidence>
<dbReference type="InterPro" id="IPR012878">
    <property type="entry name" value="Beta-AFase-like_GH127_cat"/>
</dbReference>
<dbReference type="SUPFAM" id="SSF48208">
    <property type="entry name" value="Six-hairpin glycosidases"/>
    <property type="match status" value="1"/>
</dbReference>
<dbReference type="InterPro" id="IPR049049">
    <property type="entry name" value="Beta-AFase-like_GH127_C"/>
</dbReference>
<proteinExistence type="predicted"/>
<comment type="caution">
    <text evidence="4">The sequence shown here is derived from an EMBL/GenBank/DDBJ whole genome shotgun (WGS) entry which is preliminary data.</text>
</comment>
<name>A0AAV9JXK6_9PEZI</name>